<keyword evidence="3" id="KW-0067">ATP-binding</keyword>
<reference evidence="5" key="1">
    <citation type="submission" date="2023-06" db="EMBL/GenBank/DDBJ databases">
        <authorList>
            <consortium name="Lawrence Berkeley National Laboratory"/>
            <person name="Ahrendt S."/>
            <person name="Sahu N."/>
            <person name="Indic B."/>
            <person name="Wong-Bajracharya J."/>
            <person name="Merenyi Z."/>
            <person name="Ke H.-M."/>
            <person name="Monk M."/>
            <person name="Kocsube S."/>
            <person name="Drula E."/>
            <person name="Lipzen A."/>
            <person name="Balint B."/>
            <person name="Henrissat B."/>
            <person name="Andreopoulos B."/>
            <person name="Martin F.M."/>
            <person name="Harder C.B."/>
            <person name="Rigling D."/>
            <person name="Ford K.L."/>
            <person name="Foster G.D."/>
            <person name="Pangilinan J."/>
            <person name="Papanicolaou A."/>
            <person name="Barry K."/>
            <person name="LaButti K."/>
            <person name="Viragh M."/>
            <person name="Koriabine M."/>
            <person name="Yan M."/>
            <person name="Riley R."/>
            <person name="Champramary S."/>
            <person name="Plett K.L."/>
            <person name="Tsai I.J."/>
            <person name="Slot J."/>
            <person name="Sipos G."/>
            <person name="Plett J."/>
            <person name="Nagy L.G."/>
            <person name="Grigoriev I.V."/>
        </authorList>
    </citation>
    <scope>NUCLEOTIDE SEQUENCE</scope>
    <source>
        <strain evidence="5">HWK02</strain>
    </source>
</reference>
<dbReference type="PANTHER" id="PTHR23077:SF171">
    <property type="entry name" value="NUCLEAR VALOSIN-CONTAINING PROTEIN-LIKE"/>
    <property type="match status" value="1"/>
</dbReference>
<dbReference type="GO" id="GO:0005524">
    <property type="term" value="F:ATP binding"/>
    <property type="evidence" value="ECO:0007669"/>
    <property type="project" value="UniProtKB-KW"/>
</dbReference>
<dbReference type="GO" id="GO:0034098">
    <property type="term" value="C:VCP-NPL4-UFD1 AAA ATPase complex"/>
    <property type="evidence" value="ECO:0007669"/>
    <property type="project" value="TreeGrafter"/>
</dbReference>
<dbReference type="GO" id="GO:0030970">
    <property type="term" value="P:retrograde protein transport, ER to cytosol"/>
    <property type="evidence" value="ECO:0007669"/>
    <property type="project" value="TreeGrafter"/>
</dbReference>
<dbReference type="InterPro" id="IPR003959">
    <property type="entry name" value="ATPase_AAA_core"/>
</dbReference>
<dbReference type="GO" id="GO:0051228">
    <property type="term" value="P:mitotic spindle disassembly"/>
    <property type="evidence" value="ECO:0007669"/>
    <property type="project" value="TreeGrafter"/>
</dbReference>
<keyword evidence="2" id="KW-0547">Nucleotide-binding</keyword>
<evidence type="ECO:0000313" key="6">
    <source>
        <dbReference type="Proteomes" id="UP001175228"/>
    </source>
</evidence>
<accession>A0AA39UHP3</accession>
<dbReference type="Pfam" id="PF00004">
    <property type="entry name" value="AAA"/>
    <property type="match status" value="1"/>
</dbReference>
<dbReference type="InterPro" id="IPR027417">
    <property type="entry name" value="P-loop_NTPase"/>
</dbReference>
<dbReference type="SUPFAM" id="SSF52540">
    <property type="entry name" value="P-loop containing nucleoside triphosphate hydrolases"/>
    <property type="match status" value="1"/>
</dbReference>
<comment type="caution">
    <text evidence="5">The sequence shown here is derived from an EMBL/GenBank/DDBJ whole genome shotgun (WGS) entry which is preliminary data.</text>
</comment>
<evidence type="ECO:0000259" key="4">
    <source>
        <dbReference type="Pfam" id="PF00004"/>
    </source>
</evidence>
<dbReference type="InterPro" id="IPR029067">
    <property type="entry name" value="CDC48_domain_2-like_sf"/>
</dbReference>
<evidence type="ECO:0000256" key="2">
    <source>
        <dbReference type="ARBA" id="ARBA00022741"/>
    </source>
</evidence>
<evidence type="ECO:0000256" key="3">
    <source>
        <dbReference type="ARBA" id="ARBA00022840"/>
    </source>
</evidence>
<dbReference type="PANTHER" id="PTHR23077">
    <property type="entry name" value="AAA-FAMILY ATPASE"/>
    <property type="match status" value="1"/>
</dbReference>
<dbReference type="GO" id="GO:0005829">
    <property type="term" value="C:cytosol"/>
    <property type="evidence" value="ECO:0007669"/>
    <property type="project" value="TreeGrafter"/>
</dbReference>
<dbReference type="InterPro" id="IPR050168">
    <property type="entry name" value="AAA_ATPase_domain"/>
</dbReference>
<evidence type="ECO:0000256" key="1">
    <source>
        <dbReference type="ARBA" id="ARBA00006914"/>
    </source>
</evidence>
<name>A0AA39UHP3_9AGAR</name>
<feature type="domain" description="ATPase AAA-type core" evidence="4">
    <location>
        <begin position="82"/>
        <end position="171"/>
    </location>
</feature>
<dbReference type="EMBL" id="JAUEPU010000036">
    <property type="protein sequence ID" value="KAK0489837.1"/>
    <property type="molecule type" value="Genomic_DNA"/>
</dbReference>
<dbReference type="AlphaFoldDB" id="A0AA39UHP3"/>
<evidence type="ECO:0000313" key="5">
    <source>
        <dbReference type="EMBL" id="KAK0489837.1"/>
    </source>
</evidence>
<proteinExistence type="inferred from homology"/>
<dbReference type="Gene3D" id="3.10.330.10">
    <property type="match status" value="1"/>
</dbReference>
<organism evidence="5 6">
    <name type="scientific">Armillaria luteobubalina</name>
    <dbReference type="NCBI Taxonomy" id="153913"/>
    <lineage>
        <taxon>Eukaryota</taxon>
        <taxon>Fungi</taxon>
        <taxon>Dikarya</taxon>
        <taxon>Basidiomycota</taxon>
        <taxon>Agaricomycotina</taxon>
        <taxon>Agaricomycetes</taxon>
        <taxon>Agaricomycetidae</taxon>
        <taxon>Agaricales</taxon>
        <taxon>Marasmiineae</taxon>
        <taxon>Physalacriaceae</taxon>
        <taxon>Armillaria</taxon>
    </lineage>
</organism>
<dbReference type="Proteomes" id="UP001175228">
    <property type="component" value="Unassembled WGS sequence"/>
</dbReference>
<dbReference type="Gene3D" id="3.40.50.300">
    <property type="entry name" value="P-loop containing nucleotide triphosphate hydrolases"/>
    <property type="match status" value="1"/>
</dbReference>
<sequence>MVEFKVIETDPAEFCLVAQDTVIHTEGDPVKHEDKESNINDIRYDDIDGCHKQMAQILVNLLNYHSIALNFSNLLVPSLPEVLMFGPPRTGKTLMACAVANKTGAFFFSINGPEIMSKMARESESNLRKAFKEAEKNSHAIIFIGESIRSLPSMRRLMEKEHLVMSQLLTVTNFPVCKM</sequence>
<dbReference type="SUPFAM" id="SSF54585">
    <property type="entry name" value="Cdc48 domain 2-like"/>
    <property type="match status" value="1"/>
</dbReference>
<comment type="similarity">
    <text evidence="1">Belongs to the AAA ATPase family.</text>
</comment>
<dbReference type="GO" id="GO:0005634">
    <property type="term" value="C:nucleus"/>
    <property type="evidence" value="ECO:0007669"/>
    <property type="project" value="TreeGrafter"/>
</dbReference>
<dbReference type="GO" id="GO:0016887">
    <property type="term" value="F:ATP hydrolysis activity"/>
    <property type="evidence" value="ECO:0007669"/>
    <property type="project" value="InterPro"/>
</dbReference>
<protein>
    <submittedName>
        <fullName evidence="5">ATPase family associated with various cellular activities-domain-containing protein</fullName>
    </submittedName>
</protein>
<keyword evidence="6" id="KW-1185">Reference proteome</keyword>
<dbReference type="GO" id="GO:0097352">
    <property type="term" value="P:autophagosome maturation"/>
    <property type="evidence" value="ECO:0007669"/>
    <property type="project" value="TreeGrafter"/>
</dbReference>
<dbReference type="GO" id="GO:0031593">
    <property type="term" value="F:polyubiquitin modification-dependent protein binding"/>
    <property type="evidence" value="ECO:0007669"/>
    <property type="project" value="TreeGrafter"/>
</dbReference>
<gene>
    <name evidence="5" type="ORF">EDD18DRAFT_1359151</name>
</gene>